<evidence type="ECO:0000313" key="2">
    <source>
        <dbReference type="EMBL" id="GAA4011302.1"/>
    </source>
</evidence>
<evidence type="ECO:0000313" key="3">
    <source>
        <dbReference type="Proteomes" id="UP001500034"/>
    </source>
</evidence>
<proteinExistence type="predicted"/>
<organism evidence="2 3">
    <name type="scientific">Streptomyces marokkonensis</name>
    <dbReference type="NCBI Taxonomy" id="324855"/>
    <lineage>
        <taxon>Bacteria</taxon>
        <taxon>Bacillati</taxon>
        <taxon>Actinomycetota</taxon>
        <taxon>Actinomycetes</taxon>
        <taxon>Kitasatosporales</taxon>
        <taxon>Streptomycetaceae</taxon>
        <taxon>Streptomyces</taxon>
    </lineage>
</organism>
<reference evidence="3" key="1">
    <citation type="journal article" date="2019" name="Int. J. Syst. Evol. Microbiol.">
        <title>The Global Catalogue of Microorganisms (GCM) 10K type strain sequencing project: providing services to taxonomists for standard genome sequencing and annotation.</title>
        <authorList>
            <consortium name="The Broad Institute Genomics Platform"/>
            <consortium name="The Broad Institute Genome Sequencing Center for Infectious Disease"/>
            <person name="Wu L."/>
            <person name="Ma J."/>
        </authorList>
    </citation>
    <scope>NUCLEOTIDE SEQUENCE [LARGE SCALE GENOMIC DNA]</scope>
    <source>
        <strain evidence="3">JCM 17027</strain>
    </source>
</reference>
<keyword evidence="3" id="KW-1185">Reference proteome</keyword>
<dbReference type="EMBL" id="BAABCQ010000220">
    <property type="protein sequence ID" value="GAA4011302.1"/>
    <property type="molecule type" value="Genomic_DNA"/>
</dbReference>
<sequence length="136" mass="15007">MKVSPTIRVDNEVYEELQKRATPFVDTPNSTLRRVLGLPEKATQSGSTAVAPSSREAALSPLLADRRLRPGQRLVWRRRNLNQVHYAEVLANGTLRLEDGSVHDTPSGAATALAGNTQNGWTVFTTEDGILLREMR</sequence>
<comment type="caution">
    <text evidence="2">The sequence shown here is derived from an EMBL/GenBank/DDBJ whole genome shotgun (WGS) entry which is preliminary data.</text>
</comment>
<dbReference type="Pfam" id="PF18755">
    <property type="entry name" value="RAMA"/>
    <property type="match status" value="1"/>
</dbReference>
<evidence type="ECO:0000259" key="1">
    <source>
        <dbReference type="Pfam" id="PF18755"/>
    </source>
</evidence>
<accession>A0ABP7SGJ2</accession>
<dbReference type="InterPro" id="IPR040843">
    <property type="entry name" value="RAMA"/>
</dbReference>
<protein>
    <recommendedName>
        <fullName evidence="1">RAMA domain-containing protein</fullName>
    </recommendedName>
</protein>
<gene>
    <name evidence="2" type="ORF">GCM10022384_65470</name>
</gene>
<feature type="domain" description="RAMA" evidence="1">
    <location>
        <begin position="42"/>
        <end position="135"/>
    </location>
</feature>
<name>A0ABP7SGJ2_9ACTN</name>
<dbReference type="Proteomes" id="UP001500034">
    <property type="component" value="Unassembled WGS sequence"/>
</dbReference>